<protein>
    <recommendedName>
        <fullName evidence="1">JmjC domain-containing protein</fullName>
    </recommendedName>
</protein>
<dbReference type="STRING" id="667725.A0A0L0G8E7"/>
<dbReference type="SUPFAM" id="SSF51197">
    <property type="entry name" value="Clavaminate synthase-like"/>
    <property type="match status" value="1"/>
</dbReference>
<dbReference type="PANTHER" id="PTHR12461:SF105">
    <property type="entry name" value="HYPOXIA-INDUCIBLE FACTOR 1-ALPHA INHIBITOR"/>
    <property type="match status" value="1"/>
</dbReference>
<evidence type="ECO:0000313" key="2">
    <source>
        <dbReference type="EMBL" id="KNC85312.1"/>
    </source>
</evidence>
<proteinExistence type="predicted"/>
<dbReference type="OrthoDB" id="47172at2759"/>
<dbReference type="AlphaFoldDB" id="A0A0L0G8E7"/>
<dbReference type="PROSITE" id="PS51184">
    <property type="entry name" value="JMJC"/>
    <property type="match status" value="1"/>
</dbReference>
<name>A0A0L0G8E7_9EUKA</name>
<sequence length="460" mass="52137">MSLTADKARVAACQRQVCRYFITSSQKVRPALLEKVARESETYQMYNDIISLLEDEQFFENLCHTATALNRIAWLEVKKSSPDEKSFWVDIVAATHTIISCVLINEGPPGCLKAMEHIDTVLILRGYMGPLRVICGFAEPKAKAYAMSLRARDISNDVDLQSLSVSYDTTTESASLSSHTHQDNSEVGLDSAFATLEYSESLKYVMPELDGGKEVERISLADEGYEDNFAEFKSYVKQSKPLIMTGGQIGWAATDKWKDLESLIEALGHRWIPVELGTYGTSSWREEIIQMATFIETRIKPSHQKTLLGELTPIDVVGYIAQHELFDHFPAMKLDFKVPQLIKDLIRGHPEKMNGWFGTAGTVTPLHTDTYENILAQVVGYKYLRLYLSDQTPKLYNNGPQGTNISQVECEKEDFVRHPLANDAKYYELVLRPGDMLYIPVGTWHYVRSLTPSFSINFWW</sequence>
<organism evidence="2 3">
    <name type="scientific">Sphaeroforma arctica JP610</name>
    <dbReference type="NCBI Taxonomy" id="667725"/>
    <lineage>
        <taxon>Eukaryota</taxon>
        <taxon>Ichthyosporea</taxon>
        <taxon>Ichthyophonida</taxon>
        <taxon>Sphaeroforma</taxon>
    </lineage>
</organism>
<dbReference type="Proteomes" id="UP000054560">
    <property type="component" value="Unassembled WGS sequence"/>
</dbReference>
<dbReference type="RefSeq" id="XP_014159214.1">
    <property type="nucleotide sequence ID" value="XM_014303739.1"/>
</dbReference>
<dbReference type="InterPro" id="IPR003347">
    <property type="entry name" value="JmjC_dom"/>
</dbReference>
<evidence type="ECO:0000313" key="3">
    <source>
        <dbReference type="Proteomes" id="UP000054560"/>
    </source>
</evidence>
<dbReference type="InterPro" id="IPR041667">
    <property type="entry name" value="Cupin_8"/>
</dbReference>
<evidence type="ECO:0000259" key="1">
    <source>
        <dbReference type="PROSITE" id="PS51184"/>
    </source>
</evidence>
<dbReference type="EMBL" id="KQ241709">
    <property type="protein sequence ID" value="KNC85312.1"/>
    <property type="molecule type" value="Genomic_DNA"/>
</dbReference>
<dbReference type="SMART" id="SM00558">
    <property type="entry name" value="JmjC"/>
    <property type="match status" value="1"/>
</dbReference>
<accession>A0A0L0G8E7</accession>
<dbReference type="Pfam" id="PF13621">
    <property type="entry name" value="Cupin_8"/>
    <property type="match status" value="1"/>
</dbReference>
<feature type="domain" description="JmjC" evidence="1">
    <location>
        <begin position="327"/>
        <end position="460"/>
    </location>
</feature>
<keyword evidence="3" id="KW-1185">Reference proteome</keyword>
<dbReference type="GeneID" id="25902999"/>
<dbReference type="Gene3D" id="2.60.120.650">
    <property type="entry name" value="Cupin"/>
    <property type="match status" value="1"/>
</dbReference>
<dbReference type="PANTHER" id="PTHR12461">
    <property type="entry name" value="HYPOXIA-INDUCIBLE FACTOR 1 ALPHA INHIBITOR-RELATED"/>
    <property type="match status" value="1"/>
</dbReference>
<reference evidence="2 3" key="1">
    <citation type="submission" date="2011-02" db="EMBL/GenBank/DDBJ databases">
        <title>The Genome Sequence of Sphaeroforma arctica JP610.</title>
        <authorList>
            <consortium name="The Broad Institute Genome Sequencing Platform"/>
            <person name="Russ C."/>
            <person name="Cuomo C."/>
            <person name="Young S.K."/>
            <person name="Zeng Q."/>
            <person name="Gargeya S."/>
            <person name="Alvarado L."/>
            <person name="Berlin A."/>
            <person name="Chapman S.B."/>
            <person name="Chen Z."/>
            <person name="Freedman E."/>
            <person name="Gellesch M."/>
            <person name="Goldberg J."/>
            <person name="Griggs A."/>
            <person name="Gujja S."/>
            <person name="Heilman E."/>
            <person name="Heiman D."/>
            <person name="Howarth C."/>
            <person name="Mehta T."/>
            <person name="Neiman D."/>
            <person name="Pearson M."/>
            <person name="Roberts A."/>
            <person name="Saif S."/>
            <person name="Shea T."/>
            <person name="Shenoy N."/>
            <person name="Sisk P."/>
            <person name="Stolte C."/>
            <person name="Sykes S."/>
            <person name="White J."/>
            <person name="Yandava C."/>
            <person name="Burger G."/>
            <person name="Gray M.W."/>
            <person name="Holland P.W.H."/>
            <person name="King N."/>
            <person name="Lang F.B.F."/>
            <person name="Roger A.J."/>
            <person name="Ruiz-Trillo I."/>
            <person name="Haas B."/>
            <person name="Nusbaum C."/>
            <person name="Birren B."/>
        </authorList>
    </citation>
    <scope>NUCLEOTIDE SEQUENCE [LARGE SCALE GENOMIC DNA]</scope>
    <source>
        <strain evidence="2 3">JP610</strain>
    </source>
</reference>
<dbReference type="eggNOG" id="KOG2132">
    <property type="taxonomic scope" value="Eukaryota"/>
</dbReference>
<gene>
    <name evidence="2" type="ORF">SARC_02495</name>
</gene>